<evidence type="ECO:0000256" key="1">
    <source>
        <dbReference type="SAM" id="MobiDB-lite"/>
    </source>
</evidence>
<dbReference type="AlphaFoldDB" id="A0A6J4KQI4"/>
<feature type="non-terminal residue" evidence="2">
    <location>
        <position position="1"/>
    </location>
</feature>
<sequence length="61" mass="6771">CRPPARSPVCSAGSVPRSPAPPCSPRRVRRWRSPFPPNPATAWPRRCRSASLRRRAPSGPR</sequence>
<feature type="compositionally biased region" description="Basic residues" evidence="1">
    <location>
        <begin position="45"/>
        <end position="61"/>
    </location>
</feature>
<organism evidence="2">
    <name type="scientific">uncultured Gemmatimonadaceae bacterium</name>
    <dbReference type="NCBI Taxonomy" id="246130"/>
    <lineage>
        <taxon>Bacteria</taxon>
        <taxon>Pseudomonadati</taxon>
        <taxon>Gemmatimonadota</taxon>
        <taxon>Gemmatimonadia</taxon>
        <taxon>Gemmatimonadales</taxon>
        <taxon>Gemmatimonadaceae</taxon>
        <taxon>environmental samples</taxon>
    </lineage>
</organism>
<evidence type="ECO:0000313" key="2">
    <source>
        <dbReference type="EMBL" id="CAA9309073.1"/>
    </source>
</evidence>
<proteinExistence type="predicted"/>
<dbReference type="EMBL" id="CADCTX010000251">
    <property type="protein sequence ID" value="CAA9309073.1"/>
    <property type="molecule type" value="Genomic_DNA"/>
</dbReference>
<feature type="region of interest" description="Disordered" evidence="1">
    <location>
        <begin position="1"/>
        <end position="61"/>
    </location>
</feature>
<feature type="non-terminal residue" evidence="2">
    <location>
        <position position="61"/>
    </location>
</feature>
<accession>A0A6J4KQI4</accession>
<reference evidence="2" key="1">
    <citation type="submission" date="2020-02" db="EMBL/GenBank/DDBJ databases">
        <authorList>
            <person name="Meier V. D."/>
        </authorList>
    </citation>
    <scope>NUCLEOTIDE SEQUENCE</scope>
    <source>
        <strain evidence="2">AVDCRST_MAG40</strain>
    </source>
</reference>
<protein>
    <submittedName>
        <fullName evidence="2">Uncharacterized protein</fullName>
    </submittedName>
</protein>
<gene>
    <name evidence="2" type="ORF">AVDCRST_MAG40-861</name>
</gene>
<name>A0A6J4KQI4_9BACT</name>